<dbReference type="PANTHER" id="PTHR23098:SF23">
    <property type="entry name" value="MYB-RELATED TRANSCRIPTION FACTOR, PARTNER OF PROFILIN-LIKE ISOFORM X2-RELATED"/>
    <property type="match status" value="1"/>
</dbReference>
<dbReference type="Pfam" id="PF13873">
    <property type="entry name" value="Myb_DNA-bind_5"/>
    <property type="match status" value="1"/>
</dbReference>
<feature type="domain" description="Myb/SANT-like DNA-binding" evidence="1">
    <location>
        <begin position="15"/>
        <end position="93"/>
    </location>
</feature>
<organism evidence="2 3">
    <name type="scientific">Betta splendens</name>
    <name type="common">Siamese fighting fish</name>
    <dbReference type="NCBI Taxonomy" id="158456"/>
    <lineage>
        <taxon>Eukaryota</taxon>
        <taxon>Metazoa</taxon>
        <taxon>Chordata</taxon>
        <taxon>Craniata</taxon>
        <taxon>Vertebrata</taxon>
        <taxon>Euteleostomi</taxon>
        <taxon>Actinopterygii</taxon>
        <taxon>Neopterygii</taxon>
        <taxon>Teleostei</taxon>
        <taxon>Neoteleostei</taxon>
        <taxon>Acanthomorphata</taxon>
        <taxon>Anabantaria</taxon>
        <taxon>Anabantiformes</taxon>
        <taxon>Anabantoidei</taxon>
        <taxon>Osphronemidae</taxon>
        <taxon>Betta</taxon>
    </lineage>
</organism>
<sequence>MNANIDFQMMKKHERAHFFSSREQELILKWYEEEREILTAKSNTTSASKLREEAWQRIADKINAVSDSGYKRTWQQVKVKHKNIVQTAKRRRAEVIRNEGGSTTPSLNSAEEDVLLHRDSRLRVDFLPGGACSPPLTGSDNSFISVSGHPVLLLPVPKTEPESLSSDETDVSDAHIDTDVHISTFQESPNSTCAATSSRTAERQTEDLKAIYCCYLKKEIENRDQQMAYRALKMKKLEKEILLLDKQLM</sequence>
<dbReference type="PANTHER" id="PTHR23098">
    <property type="entry name" value="AGAP001331-PA-RELATED"/>
    <property type="match status" value="1"/>
</dbReference>
<dbReference type="InterPro" id="IPR028002">
    <property type="entry name" value="Myb_DNA-bind_5"/>
</dbReference>
<gene>
    <name evidence="3" type="primary">si:ch211-107p11.3</name>
</gene>
<accession>A0A6P7NPS4</accession>
<dbReference type="GO" id="GO:0005634">
    <property type="term" value="C:nucleus"/>
    <property type="evidence" value="ECO:0007669"/>
    <property type="project" value="TreeGrafter"/>
</dbReference>
<dbReference type="Proteomes" id="UP000515150">
    <property type="component" value="Chromosome 9"/>
</dbReference>
<evidence type="ECO:0000313" key="2">
    <source>
        <dbReference type="Proteomes" id="UP000515150"/>
    </source>
</evidence>
<dbReference type="GeneID" id="114862937"/>
<evidence type="ECO:0000313" key="3">
    <source>
        <dbReference type="RefSeq" id="XP_029019539.1"/>
    </source>
</evidence>
<keyword evidence="2" id="KW-1185">Reference proteome</keyword>
<dbReference type="OrthoDB" id="3066195at2759"/>
<dbReference type="AlphaFoldDB" id="A0A6P7NPS4"/>
<reference evidence="3" key="1">
    <citation type="submission" date="2025-08" db="UniProtKB">
        <authorList>
            <consortium name="RefSeq"/>
        </authorList>
    </citation>
    <scope>IDENTIFICATION</scope>
</reference>
<dbReference type="InParanoid" id="A0A6P7NPS4"/>
<name>A0A6P7NPS4_BETSP</name>
<protein>
    <submittedName>
        <fullName evidence="3">GT1 domain-containing protein</fullName>
    </submittedName>
</protein>
<evidence type="ECO:0000259" key="1">
    <source>
        <dbReference type="Pfam" id="PF13873"/>
    </source>
</evidence>
<dbReference type="KEGG" id="bspl:114862937"/>
<dbReference type="RefSeq" id="XP_029019539.1">
    <property type="nucleotide sequence ID" value="XM_029163706.3"/>
</dbReference>
<proteinExistence type="predicted"/>